<accession>A0AAE0XWA2</accession>
<dbReference type="AlphaFoldDB" id="A0AAE0XWA2"/>
<dbReference type="Proteomes" id="UP001283361">
    <property type="component" value="Unassembled WGS sequence"/>
</dbReference>
<keyword evidence="2" id="KW-1185">Reference proteome</keyword>
<comment type="caution">
    <text evidence="1">The sequence shown here is derived from an EMBL/GenBank/DDBJ whole genome shotgun (WGS) entry which is preliminary data.</text>
</comment>
<protein>
    <submittedName>
        <fullName evidence="1">Uncharacterized protein</fullName>
    </submittedName>
</protein>
<evidence type="ECO:0000313" key="1">
    <source>
        <dbReference type="EMBL" id="KAK3720522.1"/>
    </source>
</evidence>
<organism evidence="1 2">
    <name type="scientific">Elysia crispata</name>
    <name type="common">lettuce slug</name>
    <dbReference type="NCBI Taxonomy" id="231223"/>
    <lineage>
        <taxon>Eukaryota</taxon>
        <taxon>Metazoa</taxon>
        <taxon>Spiralia</taxon>
        <taxon>Lophotrochozoa</taxon>
        <taxon>Mollusca</taxon>
        <taxon>Gastropoda</taxon>
        <taxon>Heterobranchia</taxon>
        <taxon>Euthyneura</taxon>
        <taxon>Panpulmonata</taxon>
        <taxon>Sacoglossa</taxon>
        <taxon>Placobranchoidea</taxon>
        <taxon>Plakobranchidae</taxon>
        <taxon>Elysia</taxon>
    </lineage>
</organism>
<evidence type="ECO:0000313" key="2">
    <source>
        <dbReference type="Proteomes" id="UP001283361"/>
    </source>
</evidence>
<reference evidence="1" key="1">
    <citation type="journal article" date="2023" name="G3 (Bethesda)">
        <title>A reference genome for the long-term kleptoplast-retaining sea slug Elysia crispata morphotype clarki.</title>
        <authorList>
            <person name="Eastman K.E."/>
            <person name="Pendleton A.L."/>
            <person name="Shaikh M.A."/>
            <person name="Suttiyut T."/>
            <person name="Ogas R."/>
            <person name="Tomko P."/>
            <person name="Gavelis G."/>
            <person name="Widhalm J.R."/>
            <person name="Wisecaver J.H."/>
        </authorList>
    </citation>
    <scope>NUCLEOTIDE SEQUENCE</scope>
    <source>
        <strain evidence="1">ECLA1</strain>
    </source>
</reference>
<proteinExistence type="predicted"/>
<name>A0AAE0XWA2_9GAST</name>
<gene>
    <name evidence="1" type="ORF">RRG08_058410</name>
</gene>
<dbReference type="EMBL" id="JAWDGP010007405">
    <property type="protein sequence ID" value="KAK3720522.1"/>
    <property type="molecule type" value="Genomic_DNA"/>
</dbReference>
<sequence length="350" mass="38664">MRSIAVSKGQPQVKLLSDYAKTVCCASFLHQDRHLYAILEKLTEILTLPIVSCEDRSPSSTVTQFEVSSCLAQSTISSHTNVPRSKWDVLLGPVNHLKSYQCTGKVIVTIIYSAPSGTSCLAQSTNSSHTNVPRSKWDVLLGSVNHLKSYQCTRKVIATIIYSAPSGTSCLAQSTISSHTNVPRSKWDVLLGSVNQLKSYQCTGKVIVTIIYSAPSGTSCLAQSTNSSHTNVPRSKWDVLLGSVNQLKSYQCTGKVIATWESWDVLLGPVNQLKSYRTGKVIIALNQSTNSSPMYRGMYQRIFINVNPCKDQTELATFRCHFWEDESDDIVELSKRKMLSYGTASVYLEI</sequence>